<organism evidence="1 2">
    <name type="scientific">Cryomorpha ignava</name>
    <dbReference type="NCBI Taxonomy" id="101383"/>
    <lineage>
        <taxon>Bacteria</taxon>
        <taxon>Pseudomonadati</taxon>
        <taxon>Bacteroidota</taxon>
        <taxon>Flavobacteriia</taxon>
        <taxon>Flavobacteriales</taxon>
        <taxon>Cryomorphaceae</taxon>
        <taxon>Cryomorpha</taxon>
    </lineage>
</organism>
<name>A0A7K3WVS2_9FLAO</name>
<keyword evidence="2" id="KW-1185">Reference proteome</keyword>
<evidence type="ECO:0000313" key="2">
    <source>
        <dbReference type="Proteomes" id="UP000486602"/>
    </source>
</evidence>
<dbReference type="AlphaFoldDB" id="A0A7K3WVS2"/>
<accession>A0A7K3WVS2</accession>
<comment type="caution">
    <text evidence="1">The sequence shown here is derived from an EMBL/GenBank/DDBJ whole genome shotgun (WGS) entry which is preliminary data.</text>
</comment>
<gene>
    <name evidence="1" type="ORF">G3O08_19110</name>
</gene>
<protein>
    <submittedName>
        <fullName evidence="1">Uncharacterized protein</fullName>
    </submittedName>
</protein>
<proteinExistence type="predicted"/>
<reference evidence="1 2" key="1">
    <citation type="submission" date="2020-02" db="EMBL/GenBank/DDBJ databases">
        <title>Out from the shadows clarifying the taxonomy of the family Cryomorphaceae and related taxa by utilizing the GTDB taxonomic framework.</title>
        <authorList>
            <person name="Bowman J.P."/>
        </authorList>
    </citation>
    <scope>NUCLEOTIDE SEQUENCE [LARGE SCALE GENOMIC DNA]</scope>
    <source>
        <strain evidence="1 2">QSSC 1-22</strain>
    </source>
</reference>
<evidence type="ECO:0000313" key="1">
    <source>
        <dbReference type="EMBL" id="NEN25606.1"/>
    </source>
</evidence>
<dbReference type="Proteomes" id="UP000486602">
    <property type="component" value="Unassembled WGS sequence"/>
</dbReference>
<dbReference type="RefSeq" id="WP_163287056.1">
    <property type="nucleotide sequence ID" value="NZ_JAAGVY010000063.1"/>
</dbReference>
<sequence length="63" mass="6637">MIQPVGCGNFSGDKKCEVNGDGLCDTPGDPNISELVDIVDENAGLYNYTGTGQTEVCGRAEIR</sequence>
<dbReference type="EMBL" id="JAAGVY010000063">
    <property type="protein sequence ID" value="NEN25606.1"/>
    <property type="molecule type" value="Genomic_DNA"/>
</dbReference>